<keyword evidence="5" id="KW-1015">Disulfide bond</keyword>
<keyword evidence="2" id="KW-0202">Cytokine</keyword>
<dbReference type="GO" id="GO:0005615">
    <property type="term" value="C:extracellular space"/>
    <property type="evidence" value="ECO:0007669"/>
    <property type="project" value="UniProtKB-KW"/>
</dbReference>
<keyword evidence="8" id="KW-1185">Reference proteome</keyword>
<evidence type="ECO:0000256" key="3">
    <source>
        <dbReference type="ARBA" id="ARBA00022525"/>
    </source>
</evidence>
<keyword evidence="3" id="KW-0964">Secreted</keyword>
<dbReference type="Gene3D" id="1.20.1250.10">
    <property type="match status" value="1"/>
</dbReference>
<dbReference type="InterPro" id="IPR000471">
    <property type="entry name" value="Interferon_alpha/beta/delta"/>
</dbReference>
<evidence type="ECO:0000256" key="1">
    <source>
        <dbReference type="ARBA" id="ARBA00004613"/>
    </source>
</evidence>
<sequence>MSPTSVLLFLLQLCCLQMMLVSMPTCKLPGKMVRQTHDLLDDMGLRLPTQCYQLSSDIHLPDSVLSDASTKHSKCRWTSLVVYECLREANLIFTEYDVPEGEGGLTWSQQKLEYYQNLQDRLVEEYQCLNTTEASAVLSPFFRNVTAVVEQQDGSACGWEILRSDLLQVLKWALHNHHGCFNWTRAH</sequence>
<dbReference type="Ensembl" id="ENSPMET00000030710.1">
    <property type="protein sequence ID" value="ENSPMEP00000034845.1"/>
    <property type="gene ID" value="ENSPMEG00000000526.1"/>
</dbReference>
<accession>A0A3B3Z666</accession>
<proteinExistence type="predicted"/>
<dbReference type="AlphaFoldDB" id="A0A3B3Z666"/>
<keyword evidence="4" id="KW-0051">Antiviral defense</keyword>
<dbReference type="InterPro" id="IPR009079">
    <property type="entry name" value="4_helix_cytokine-like_core"/>
</dbReference>
<keyword evidence="6" id="KW-0732">Signal</keyword>
<name>A0A3B3Z666_9TELE</name>
<evidence type="ECO:0000256" key="4">
    <source>
        <dbReference type="ARBA" id="ARBA00023118"/>
    </source>
</evidence>
<dbReference type="GO" id="GO:0005126">
    <property type="term" value="F:cytokine receptor binding"/>
    <property type="evidence" value="ECO:0007669"/>
    <property type="project" value="InterPro"/>
</dbReference>
<evidence type="ECO:0000313" key="8">
    <source>
        <dbReference type="Proteomes" id="UP000261480"/>
    </source>
</evidence>
<dbReference type="Proteomes" id="UP000261480">
    <property type="component" value="Unplaced"/>
</dbReference>
<dbReference type="Ensembl" id="ENSPMET00000030711.1">
    <property type="protein sequence ID" value="ENSPMEP00000034847.1"/>
    <property type="gene ID" value="ENSPMEG00000000526.1"/>
</dbReference>
<organism evidence="7 8">
    <name type="scientific">Poecilia mexicana</name>
    <dbReference type="NCBI Taxonomy" id="48701"/>
    <lineage>
        <taxon>Eukaryota</taxon>
        <taxon>Metazoa</taxon>
        <taxon>Chordata</taxon>
        <taxon>Craniata</taxon>
        <taxon>Vertebrata</taxon>
        <taxon>Euteleostomi</taxon>
        <taxon>Actinopterygii</taxon>
        <taxon>Neopterygii</taxon>
        <taxon>Teleostei</taxon>
        <taxon>Neoteleostei</taxon>
        <taxon>Acanthomorphata</taxon>
        <taxon>Ovalentaria</taxon>
        <taxon>Atherinomorphae</taxon>
        <taxon>Cyprinodontiformes</taxon>
        <taxon>Poeciliidae</taxon>
        <taxon>Poeciliinae</taxon>
        <taxon>Poecilia</taxon>
    </lineage>
</organism>
<feature type="signal peptide" evidence="6">
    <location>
        <begin position="1"/>
        <end position="22"/>
    </location>
</feature>
<protein>
    <submittedName>
        <fullName evidence="7">Uncharacterized protein</fullName>
    </submittedName>
</protein>
<evidence type="ECO:0000256" key="2">
    <source>
        <dbReference type="ARBA" id="ARBA00022514"/>
    </source>
</evidence>
<evidence type="ECO:0000256" key="5">
    <source>
        <dbReference type="ARBA" id="ARBA00023157"/>
    </source>
</evidence>
<dbReference type="GO" id="GO:0005125">
    <property type="term" value="F:cytokine activity"/>
    <property type="evidence" value="ECO:0007669"/>
    <property type="project" value="UniProtKB-KW"/>
</dbReference>
<dbReference type="SUPFAM" id="SSF47266">
    <property type="entry name" value="4-helical cytokines"/>
    <property type="match status" value="1"/>
</dbReference>
<evidence type="ECO:0000313" key="7">
    <source>
        <dbReference type="Ensembl" id="ENSPMEP00000034845.1"/>
    </source>
</evidence>
<dbReference type="Pfam" id="PF00143">
    <property type="entry name" value="Interferon"/>
    <property type="match status" value="1"/>
</dbReference>
<dbReference type="GO" id="GO:0051607">
    <property type="term" value="P:defense response to virus"/>
    <property type="evidence" value="ECO:0007669"/>
    <property type="project" value="UniProtKB-KW"/>
</dbReference>
<comment type="subcellular location">
    <subcellularLocation>
        <location evidence="1">Secreted</location>
    </subcellularLocation>
</comment>
<feature type="chain" id="PRO_5044589651" evidence="6">
    <location>
        <begin position="23"/>
        <end position="187"/>
    </location>
</feature>
<reference evidence="7" key="1">
    <citation type="submission" date="2025-05" db="UniProtKB">
        <authorList>
            <consortium name="Ensembl"/>
        </authorList>
    </citation>
    <scope>IDENTIFICATION</scope>
</reference>
<evidence type="ECO:0000256" key="6">
    <source>
        <dbReference type="SAM" id="SignalP"/>
    </source>
</evidence>
<dbReference type="STRING" id="48701.ENSPMEP00000034845"/>